<evidence type="ECO:0000256" key="1">
    <source>
        <dbReference type="ARBA" id="ARBA00004635"/>
    </source>
</evidence>
<keyword evidence="6" id="KW-0564">Palmitate</keyword>
<dbReference type="NCBIfam" id="TIGR02887">
    <property type="entry name" value="spore_ger_x_C"/>
    <property type="match status" value="1"/>
</dbReference>
<reference evidence="12" key="1">
    <citation type="submission" date="2016-10" db="EMBL/GenBank/DDBJ databases">
        <authorList>
            <person name="Varghese N."/>
            <person name="Submissions S."/>
        </authorList>
    </citation>
    <scope>NUCLEOTIDE SEQUENCE [LARGE SCALE GENOMIC DNA]</scope>
    <source>
        <strain evidence="12">CGMCC 1.10784</strain>
    </source>
</reference>
<comment type="subcellular location">
    <subcellularLocation>
        <location evidence="1">Membrane</location>
        <topology evidence="1">Lipid-anchor</topology>
    </subcellularLocation>
</comment>
<dbReference type="OrthoDB" id="2380468at2"/>
<dbReference type="InterPro" id="IPR008844">
    <property type="entry name" value="Spore_GerAC-like"/>
</dbReference>
<evidence type="ECO:0000256" key="7">
    <source>
        <dbReference type="ARBA" id="ARBA00023288"/>
    </source>
</evidence>
<proteinExistence type="inferred from homology"/>
<gene>
    <name evidence="11" type="ORF">SAMN05216378_5380</name>
</gene>
<keyword evidence="7" id="KW-0449">Lipoprotein</keyword>
<dbReference type="PANTHER" id="PTHR35789">
    <property type="entry name" value="SPORE GERMINATION PROTEIN B3"/>
    <property type="match status" value="1"/>
</dbReference>
<keyword evidence="5" id="KW-0472">Membrane</keyword>
<protein>
    <submittedName>
        <fullName evidence="11">Germination protein, Ger(X)C family</fullName>
    </submittedName>
</protein>
<feature type="signal peptide" evidence="8">
    <location>
        <begin position="1"/>
        <end position="22"/>
    </location>
</feature>
<evidence type="ECO:0000256" key="8">
    <source>
        <dbReference type="SAM" id="SignalP"/>
    </source>
</evidence>
<keyword evidence="12" id="KW-1185">Reference proteome</keyword>
<evidence type="ECO:0000259" key="10">
    <source>
        <dbReference type="Pfam" id="PF25198"/>
    </source>
</evidence>
<dbReference type="Gene3D" id="3.30.300.210">
    <property type="entry name" value="Nutrient germinant receptor protein C, domain 3"/>
    <property type="match status" value="1"/>
</dbReference>
<feature type="domain" description="Spore germination GerAC-like C-terminal" evidence="9">
    <location>
        <begin position="218"/>
        <end position="374"/>
    </location>
</feature>
<evidence type="ECO:0000313" key="11">
    <source>
        <dbReference type="EMBL" id="SFF19207.1"/>
    </source>
</evidence>
<dbReference type="EMBL" id="FOMT01000006">
    <property type="protein sequence ID" value="SFF19207.1"/>
    <property type="molecule type" value="Genomic_DNA"/>
</dbReference>
<feature type="chain" id="PRO_5039356339" evidence="8">
    <location>
        <begin position="23"/>
        <end position="381"/>
    </location>
</feature>
<accession>A0A1I2GQU6</accession>
<dbReference type="InterPro" id="IPR038501">
    <property type="entry name" value="Spore_GerAC_C_sf"/>
</dbReference>
<dbReference type="GO" id="GO:0016020">
    <property type="term" value="C:membrane"/>
    <property type="evidence" value="ECO:0007669"/>
    <property type="project" value="UniProtKB-SubCell"/>
</dbReference>
<evidence type="ECO:0000256" key="4">
    <source>
        <dbReference type="ARBA" id="ARBA00022729"/>
    </source>
</evidence>
<dbReference type="AlphaFoldDB" id="A0A1I2GQU6"/>
<keyword evidence="4 8" id="KW-0732">Signal</keyword>
<evidence type="ECO:0000256" key="6">
    <source>
        <dbReference type="ARBA" id="ARBA00023139"/>
    </source>
</evidence>
<keyword evidence="3" id="KW-0309">Germination</keyword>
<dbReference type="InterPro" id="IPR057336">
    <property type="entry name" value="GerAC_N"/>
</dbReference>
<dbReference type="PROSITE" id="PS51257">
    <property type="entry name" value="PROKAR_LIPOPROTEIN"/>
    <property type="match status" value="1"/>
</dbReference>
<evidence type="ECO:0000256" key="5">
    <source>
        <dbReference type="ARBA" id="ARBA00023136"/>
    </source>
</evidence>
<dbReference type="RefSeq" id="WP_091189585.1">
    <property type="nucleotide sequence ID" value="NZ_FOMT01000006.1"/>
</dbReference>
<dbReference type="STRING" id="1045775.SAMN05216378_5380"/>
<evidence type="ECO:0000256" key="3">
    <source>
        <dbReference type="ARBA" id="ARBA00022544"/>
    </source>
</evidence>
<evidence type="ECO:0000313" key="12">
    <source>
        <dbReference type="Proteomes" id="UP000198855"/>
    </source>
</evidence>
<evidence type="ECO:0000259" key="9">
    <source>
        <dbReference type="Pfam" id="PF05504"/>
    </source>
</evidence>
<dbReference type="GO" id="GO:0009847">
    <property type="term" value="P:spore germination"/>
    <property type="evidence" value="ECO:0007669"/>
    <property type="project" value="InterPro"/>
</dbReference>
<comment type="similarity">
    <text evidence="2">Belongs to the GerABKC lipoprotein family.</text>
</comment>
<feature type="domain" description="Spore germination protein N-terminal" evidence="10">
    <location>
        <begin position="23"/>
        <end position="198"/>
    </location>
</feature>
<dbReference type="Proteomes" id="UP000198855">
    <property type="component" value="Unassembled WGS sequence"/>
</dbReference>
<name>A0A1I2GQU6_9BACL</name>
<sequence length="381" mass="43016">MRLIGRIAVLCLLVVPVLQGCANSRDIQNLAYVTALGIDYEDGKYKTYVQVLNFSNIARSENTQLGTEVPIWIGKGEGKTLALSLADTNTTSQFPLFWGHMKAVVLSENILRHGGKETYSTLNRHYEVRYNVLVFGTAEKLPDVLTQRSLFNLSPLDTIMFTSVQSRSQSPYVIASYGNRLIANMNEPGNSFYMPSIAINKNSWLEDEKKKGMFEMDGAYFFNHGKLADKMTVEELQGIRWATKKIAKTTLQVPLEEDKNAAITFTHPKLKVKPLVQGGDVTFEISVNAKGTIRESFDASIRELEEKAEQTIENEIRHTFKIGLAKKCDPFQLEETLYRRNPRLFHQLTKGSSFFLNERSLGSVHVKVDITSTGKYKEVVK</sequence>
<dbReference type="PANTHER" id="PTHR35789:SF1">
    <property type="entry name" value="SPORE GERMINATION PROTEIN B3"/>
    <property type="match status" value="1"/>
</dbReference>
<dbReference type="InterPro" id="IPR046953">
    <property type="entry name" value="Spore_GerAC-like_C"/>
</dbReference>
<dbReference type="Pfam" id="PF05504">
    <property type="entry name" value="Spore_GerAC"/>
    <property type="match status" value="1"/>
</dbReference>
<evidence type="ECO:0000256" key="2">
    <source>
        <dbReference type="ARBA" id="ARBA00007886"/>
    </source>
</evidence>
<dbReference type="Pfam" id="PF25198">
    <property type="entry name" value="Spore_GerAC_N"/>
    <property type="match status" value="1"/>
</dbReference>
<organism evidence="11 12">
    <name type="scientific">Paenibacillus catalpae</name>
    <dbReference type="NCBI Taxonomy" id="1045775"/>
    <lineage>
        <taxon>Bacteria</taxon>
        <taxon>Bacillati</taxon>
        <taxon>Bacillota</taxon>
        <taxon>Bacilli</taxon>
        <taxon>Bacillales</taxon>
        <taxon>Paenibacillaceae</taxon>
        <taxon>Paenibacillus</taxon>
    </lineage>
</organism>